<accession>A0ABD3DA68</accession>
<evidence type="ECO:0000313" key="1">
    <source>
        <dbReference type="EMBL" id="KAL3638587.1"/>
    </source>
</evidence>
<reference evidence="2" key="1">
    <citation type="journal article" date="2024" name="IScience">
        <title>Strigolactones Initiate the Formation of Haustorium-like Structures in Castilleja.</title>
        <authorList>
            <person name="Buerger M."/>
            <person name="Peterson D."/>
            <person name="Chory J."/>
        </authorList>
    </citation>
    <scope>NUCLEOTIDE SEQUENCE [LARGE SCALE GENOMIC DNA]</scope>
</reference>
<evidence type="ECO:0000313" key="2">
    <source>
        <dbReference type="Proteomes" id="UP001632038"/>
    </source>
</evidence>
<comment type="caution">
    <text evidence="1">The sequence shown here is derived from an EMBL/GenBank/DDBJ whole genome shotgun (WGS) entry which is preliminary data.</text>
</comment>
<dbReference type="Proteomes" id="UP001632038">
    <property type="component" value="Unassembled WGS sequence"/>
</dbReference>
<dbReference type="EMBL" id="JAVIJP010000019">
    <property type="protein sequence ID" value="KAL3638587.1"/>
    <property type="molecule type" value="Genomic_DNA"/>
</dbReference>
<sequence>MAYQAMKPTKPGLEETQEGVHRIRITLSSKNVQNLEKDICGGSTRLWHSDWQVRKGGHLRSNLSYLTEPDSNHVEKIRYPGSDYRIGPMRRWILICSVECPSYICRHLAPFHNGIYIKVVGNATTINVRDIMPIATGHEREELEATLKVTGMIAMNLHVSGLVLLAADKTKYLYLYLPHKQLDGYATTFLNSYSA</sequence>
<keyword evidence="2" id="KW-1185">Reference proteome</keyword>
<organism evidence="1 2">
    <name type="scientific">Castilleja foliolosa</name>
    <dbReference type="NCBI Taxonomy" id="1961234"/>
    <lineage>
        <taxon>Eukaryota</taxon>
        <taxon>Viridiplantae</taxon>
        <taxon>Streptophyta</taxon>
        <taxon>Embryophyta</taxon>
        <taxon>Tracheophyta</taxon>
        <taxon>Spermatophyta</taxon>
        <taxon>Magnoliopsida</taxon>
        <taxon>eudicotyledons</taxon>
        <taxon>Gunneridae</taxon>
        <taxon>Pentapetalae</taxon>
        <taxon>asterids</taxon>
        <taxon>lamiids</taxon>
        <taxon>Lamiales</taxon>
        <taxon>Orobanchaceae</taxon>
        <taxon>Pedicularideae</taxon>
        <taxon>Castillejinae</taxon>
        <taxon>Castilleja</taxon>
    </lineage>
</organism>
<name>A0ABD3DA68_9LAMI</name>
<dbReference type="AlphaFoldDB" id="A0ABD3DA68"/>
<proteinExistence type="predicted"/>
<gene>
    <name evidence="1" type="ORF">CASFOL_017958</name>
</gene>
<protein>
    <submittedName>
        <fullName evidence="1">Uncharacterized protein</fullName>
    </submittedName>
</protein>